<sequence length="203" mass="23171">MKALITQSLVLLCIGFHFYCKQGNGSIEKELPVNGFRILESIPLKEMVLRAKVNQRKGEREYYLEFSKDHERILREYKPNKLRLSLPYAMAKDIFVDLQYREERIVSRFSFPQGLIDSAELKCSFYTKDKYTYPVPVESIYNPFGKSPSVYIVRDGKAVSVPITVQGVHQNLVLVSGDLTEGSIIIKSRLGELFSGLKVGVKL</sequence>
<dbReference type="OrthoDB" id="332486at2"/>
<dbReference type="Proteomes" id="UP000245133">
    <property type="component" value="Unassembled WGS sequence"/>
</dbReference>
<protein>
    <submittedName>
        <fullName evidence="1">Putative lipoprotein</fullName>
    </submittedName>
</protein>
<gene>
    <name evidence="1" type="ORF">LPTSP4_11940</name>
</gene>
<proteinExistence type="predicted"/>
<reference evidence="1 2" key="1">
    <citation type="submission" date="2018-02" db="EMBL/GenBank/DDBJ databases">
        <title>Novel Leptospira species isolated from soil and water in Japan.</title>
        <authorList>
            <person name="Nakao R."/>
            <person name="Masuzawa T."/>
        </authorList>
    </citation>
    <scope>NUCLEOTIDE SEQUENCE [LARGE SCALE GENOMIC DNA]</scope>
    <source>
        <strain evidence="1 2">YH101</strain>
    </source>
</reference>
<dbReference type="RefSeq" id="WP_108974764.1">
    <property type="nucleotide sequence ID" value="NZ_BFBB01000003.1"/>
</dbReference>
<comment type="caution">
    <text evidence="1">The sequence shown here is derived from an EMBL/GenBank/DDBJ whole genome shotgun (WGS) entry which is preliminary data.</text>
</comment>
<dbReference type="EMBL" id="BFBB01000003">
    <property type="protein sequence ID" value="GBF49678.1"/>
    <property type="molecule type" value="Genomic_DNA"/>
</dbReference>
<organism evidence="1 2">
    <name type="scientific">Leptospira ryugenii</name>
    <dbReference type="NCBI Taxonomy" id="1917863"/>
    <lineage>
        <taxon>Bacteria</taxon>
        <taxon>Pseudomonadati</taxon>
        <taxon>Spirochaetota</taxon>
        <taxon>Spirochaetia</taxon>
        <taxon>Leptospirales</taxon>
        <taxon>Leptospiraceae</taxon>
        <taxon>Leptospira</taxon>
    </lineage>
</organism>
<dbReference type="Gene3D" id="2.40.420.20">
    <property type="match status" value="1"/>
</dbReference>
<evidence type="ECO:0000313" key="1">
    <source>
        <dbReference type="EMBL" id="GBF49678.1"/>
    </source>
</evidence>
<keyword evidence="2" id="KW-1185">Reference proteome</keyword>
<name>A0A2P2DYG6_9LEPT</name>
<dbReference type="AlphaFoldDB" id="A0A2P2DYG6"/>
<evidence type="ECO:0000313" key="2">
    <source>
        <dbReference type="Proteomes" id="UP000245133"/>
    </source>
</evidence>
<keyword evidence="1" id="KW-0449">Lipoprotein</keyword>
<accession>A0A2P2DYG6</accession>